<feature type="region of interest" description="Disordered" evidence="1">
    <location>
        <begin position="245"/>
        <end position="286"/>
    </location>
</feature>
<feature type="compositionally biased region" description="Polar residues" evidence="1">
    <location>
        <begin position="246"/>
        <end position="266"/>
    </location>
</feature>
<name>A0AAD5J713_ACENE</name>
<feature type="region of interest" description="Disordered" evidence="1">
    <location>
        <begin position="1"/>
        <end position="26"/>
    </location>
</feature>
<feature type="compositionally biased region" description="Basic residues" evidence="1">
    <location>
        <begin position="147"/>
        <end position="156"/>
    </location>
</feature>
<dbReference type="EMBL" id="JAJSOW010000100">
    <property type="protein sequence ID" value="KAI9187014.1"/>
    <property type="molecule type" value="Genomic_DNA"/>
</dbReference>
<feature type="compositionally biased region" description="Polar residues" evidence="1">
    <location>
        <begin position="114"/>
        <end position="134"/>
    </location>
</feature>
<feature type="compositionally biased region" description="Basic and acidic residues" evidence="1">
    <location>
        <begin position="94"/>
        <end position="106"/>
    </location>
</feature>
<keyword evidence="3" id="KW-1185">Reference proteome</keyword>
<feature type="region of interest" description="Disordered" evidence="1">
    <location>
        <begin position="89"/>
        <end position="174"/>
    </location>
</feature>
<dbReference type="Proteomes" id="UP001064489">
    <property type="component" value="Chromosome 3"/>
</dbReference>
<feature type="compositionally biased region" description="Acidic residues" evidence="1">
    <location>
        <begin position="1"/>
        <end position="13"/>
    </location>
</feature>
<gene>
    <name evidence="2" type="ORF">LWI28_023395</name>
</gene>
<feature type="compositionally biased region" description="Polar residues" evidence="1">
    <location>
        <begin position="14"/>
        <end position="26"/>
    </location>
</feature>
<reference evidence="2" key="1">
    <citation type="journal article" date="2022" name="Plant J.">
        <title>Strategies of tolerance reflected in two North American maple genomes.</title>
        <authorList>
            <person name="McEvoy S.L."/>
            <person name="Sezen U.U."/>
            <person name="Trouern-Trend A."/>
            <person name="McMahon S.M."/>
            <person name="Schaberg P.G."/>
            <person name="Yang J."/>
            <person name="Wegrzyn J.L."/>
            <person name="Swenson N.G."/>
        </authorList>
    </citation>
    <scope>NUCLEOTIDE SEQUENCE</scope>
    <source>
        <strain evidence="2">91603</strain>
    </source>
</reference>
<accession>A0AAD5J713</accession>
<sequence length="304" mass="34740">MASENEYLEEDQNVTENVNVSEADNQQEYVNVEENVVEVDNLAVVRISLVKRIEWSRHQNNSIRKNESGTMLLINQRRQNLFDLSPRMRTTQHVPDRPPPLDETHLPFHHHSLGGTQSEVQSSGDNHRTSSPTRLCQPPPPSVDRRQHSKRSKRRSRREDCAEHVSDPYSHSDAFEAANRGYDANHTKGFAHTMTAPITPSLPPPTNQRRQNLFDVSPRMRITQHVPDRPPPLDEIHLPLHHHSLGGTQSEVQSSGDNHRTSSPTRLCQPPPPSVDRRQHSKRSKIPINYLNKCASLYVRRSKA</sequence>
<feature type="compositionally biased region" description="Basic and acidic residues" evidence="1">
    <location>
        <begin position="157"/>
        <end position="166"/>
    </location>
</feature>
<proteinExistence type="predicted"/>
<reference evidence="2" key="2">
    <citation type="submission" date="2023-02" db="EMBL/GenBank/DDBJ databases">
        <authorList>
            <person name="Swenson N.G."/>
            <person name="Wegrzyn J.L."/>
            <person name="Mcevoy S.L."/>
        </authorList>
    </citation>
    <scope>NUCLEOTIDE SEQUENCE</scope>
    <source>
        <strain evidence="2">91603</strain>
        <tissue evidence="2">Leaf</tissue>
    </source>
</reference>
<dbReference type="AlphaFoldDB" id="A0AAD5J713"/>
<protein>
    <submittedName>
        <fullName evidence="2">Uncharacterized protein</fullName>
    </submittedName>
</protein>
<organism evidence="2 3">
    <name type="scientific">Acer negundo</name>
    <name type="common">Box elder</name>
    <dbReference type="NCBI Taxonomy" id="4023"/>
    <lineage>
        <taxon>Eukaryota</taxon>
        <taxon>Viridiplantae</taxon>
        <taxon>Streptophyta</taxon>
        <taxon>Embryophyta</taxon>
        <taxon>Tracheophyta</taxon>
        <taxon>Spermatophyta</taxon>
        <taxon>Magnoliopsida</taxon>
        <taxon>eudicotyledons</taxon>
        <taxon>Gunneridae</taxon>
        <taxon>Pentapetalae</taxon>
        <taxon>rosids</taxon>
        <taxon>malvids</taxon>
        <taxon>Sapindales</taxon>
        <taxon>Sapindaceae</taxon>
        <taxon>Hippocastanoideae</taxon>
        <taxon>Acereae</taxon>
        <taxon>Acer</taxon>
    </lineage>
</organism>
<evidence type="ECO:0000313" key="3">
    <source>
        <dbReference type="Proteomes" id="UP001064489"/>
    </source>
</evidence>
<evidence type="ECO:0000256" key="1">
    <source>
        <dbReference type="SAM" id="MobiDB-lite"/>
    </source>
</evidence>
<evidence type="ECO:0000313" key="2">
    <source>
        <dbReference type="EMBL" id="KAI9187014.1"/>
    </source>
</evidence>
<comment type="caution">
    <text evidence="2">The sequence shown here is derived from an EMBL/GenBank/DDBJ whole genome shotgun (WGS) entry which is preliminary data.</text>
</comment>